<dbReference type="RefSeq" id="WP_283173678.1">
    <property type="nucleotide sequence ID" value="NZ_JAPNOA010000026.1"/>
</dbReference>
<dbReference type="NCBIfam" id="TIGR04042">
    <property type="entry name" value="MSMEG_0570_fam"/>
    <property type="match status" value="1"/>
</dbReference>
<evidence type="ECO:0000313" key="2">
    <source>
        <dbReference type="Proteomes" id="UP001150830"/>
    </source>
</evidence>
<dbReference type="Proteomes" id="UP001150830">
    <property type="component" value="Unassembled WGS sequence"/>
</dbReference>
<gene>
    <name evidence="1" type="ORF">OUO13_09730</name>
</gene>
<keyword evidence="2" id="KW-1185">Reference proteome</keyword>
<protein>
    <submittedName>
        <fullName evidence="1">MSMEG_0570 family nitrogen starvation response protein</fullName>
    </submittedName>
</protein>
<sequence length="97" mass="11059">MPAVHFYIRWPDGQEERCYSPSTVIYQTFRPGDVMPLGEFMQKAESALNSASERVKASYGYYCSSAADQFRLLQQRAATYEDQSREITVLSMSDIGE</sequence>
<accession>A0A9X3IRP8</accession>
<organism evidence="1 2">
    <name type="scientific">Parathalassolituus penaei</name>
    <dbReference type="NCBI Taxonomy" id="2997323"/>
    <lineage>
        <taxon>Bacteria</taxon>
        <taxon>Pseudomonadati</taxon>
        <taxon>Pseudomonadota</taxon>
        <taxon>Gammaproteobacteria</taxon>
        <taxon>Oceanospirillales</taxon>
        <taxon>Oceanospirillaceae</taxon>
        <taxon>Parathalassolituus</taxon>
    </lineage>
</organism>
<reference evidence="1" key="1">
    <citation type="submission" date="2022-11" db="EMBL/GenBank/DDBJ databases">
        <title>Parathalassolutuus dongxingensis gen. nov., sp. nov., a novel member of family Oceanospirillaceae isolated from a coastal shrimp pond in Guangxi, China.</title>
        <authorList>
            <person name="Chen H."/>
        </authorList>
    </citation>
    <scope>NUCLEOTIDE SEQUENCE</scope>
    <source>
        <strain evidence="1">G-43</strain>
    </source>
</reference>
<comment type="caution">
    <text evidence="1">The sequence shown here is derived from an EMBL/GenBank/DDBJ whole genome shotgun (WGS) entry which is preliminary data.</text>
</comment>
<proteinExistence type="predicted"/>
<evidence type="ECO:0000313" key="1">
    <source>
        <dbReference type="EMBL" id="MCY0965467.1"/>
    </source>
</evidence>
<dbReference type="EMBL" id="JAPNOA010000026">
    <property type="protein sequence ID" value="MCY0965467.1"/>
    <property type="molecule type" value="Genomic_DNA"/>
</dbReference>
<dbReference type="AlphaFoldDB" id="A0A9X3IRP8"/>
<dbReference type="InterPro" id="IPR023846">
    <property type="entry name" value="CHP04042_MSMEG0570"/>
</dbReference>
<name>A0A9X3IRP8_9GAMM</name>